<dbReference type="OrthoDB" id="1821130at2"/>
<organism evidence="4 5">
    <name type="scientific">Agrococcus pavilionensis RW1</name>
    <dbReference type="NCBI Taxonomy" id="1330458"/>
    <lineage>
        <taxon>Bacteria</taxon>
        <taxon>Bacillati</taxon>
        <taxon>Actinomycetota</taxon>
        <taxon>Actinomycetes</taxon>
        <taxon>Micrococcales</taxon>
        <taxon>Microbacteriaceae</taxon>
        <taxon>Agrococcus</taxon>
    </lineage>
</organism>
<accession>U1MPG5</accession>
<dbReference type="PANTHER" id="PTHR43877">
    <property type="entry name" value="AMINOALKYLPHOSPHONATE N-ACETYLTRANSFERASE-RELATED-RELATED"/>
    <property type="match status" value="1"/>
</dbReference>
<evidence type="ECO:0000259" key="3">
    <source>
        <dbReference type="PROSITE" id="PS51186"/>
    </source>
</evidence>
<reference evidence="4 5" key="1">
    <citation type="journal article" date="2013" name="Genome Announc.">
        <title>First draft genome sequence from a member of the genus agrococcus, isolated from modern microbialites.</title>
        <authorList>
            <person name="White R.A.III."/>
            <person name="Grassa C.J."/>
            <person name="Suttle C.A."/>
        </authorList>
    </citation>
    <scope>NUCLEOTIDE SEQUENCE [LARGE SCALE GENOMIC DNA]</scope>
    <source>
        <strain evidence="4 5">RW1</strain>
    </source>
</reference>
<evidence type="ECO:0000313" key="5">
    <source>
        <dbReference type="Proteomes" id="UP000016462"/>
    </source>
</evidence>
<feature type="domain" description="N-acetyltransferase" evidence="3">
    <location>
        <begin position="1"/>
        <end position="141"/>
    </location>
</feature>
<dbReference type="RefSeq" id="WP_021010993.1">
    <property type="nucleotide sequence ID" value="NZ_ASHR01000029.1"/>
</dbReference>
<gene>
    <name evidence="4" type="ORF">L332_04795</name>
</gene>
<evidence type="ECO:0000256" key="1">
    <source>
        <dbReference type="ARBA" id="ARBA00022679"/>
    </source>
</evidence>
<evidence type="ECO:0000313" key="4">
    <source>
        <dbReference type="EMBL" id="ERG63771.1"/>
    </source>
</evidence>
<name>U1MPG5_9MICO</name>
<dbReference type="Pfam" id="PF00583">
    <property type="entry name" value="Acetyltransf_1"/>
    <property type="match status" value="1"/>
</dbReference>
<dbReference type="InterPro" id="IPR016181">
    <property type="entry name" value="Acyl_CoA_acyltransferase"/>
</dbReference>
<dbReference type="PROSITE" id="PS51186">
    <property type="entry name" value="GNAT"/>
    <property type="match status" value="1"/>
</dbReference>
<dbReference type="EMBL" id="ASHR01000029">
    <property type="protein sequence ID" value="ERG63771.1"/>
    <property type="molecule type" value="Genomic_DNA"/>
</dbReference>
<dbReference type="AlphaFoldDB" id="U1MPG5"/>
<dbReference type="Gene3D" id="3.40.630.30">
    <property type="match status" value="1"/>
</dbReference>
<sequence length="141" mass="14932">MSVVELGPADAPAAIALWEATALTRPWNPPRADFDRAISDSASAVLGIRDGDALVATAMVGHDGHRGWLYYLAVAPDQQRRGLGAALVRAAEAWIVARGGVKLQLMVRGENDAVAAFYRALGYDEQPVVVHGRRLEASGGS</sequence>
<keyword evidence="1" id="KW-0808">Transferase</keyword>
<dbReference type="CDD" id="cd04301">
    <property type="entry name" value="NAT_SF"/>
    <property type="match status" value="1"/>
</dbReference>
<proteinExistence type="predicted"/>
<evidence type="ECO:0000256" key="2">
    <source>
        <dbReference type="ARBA" id="ARBA00023315"/>
    </source>
</evidence>
<protein>
    <recommendedName>
        <fullName evidence="3">N-acetyltransferase domain-containing protein</fullName>
    </recommendedName>
</protein>
<comment type="caution">
    <text evidence="4">The sequence shown here is derived from an EMBL/GenBank/DDBJ whole genome shotgun (WGS) entry which is preliminary data.</text>
</comment>
<dbReference type="InterPro" id="IPR000182">
    <property type="entry name" value="GNAT_dom"/>
</dbReference>
<keyword evidence="2" id="KW-0012">Acyltransferase</keyword>
<dbReference type="Proteomes" id="UP000016462">
    <property type="component" value="Unassembled WGS sequence"/>
</dbReference>
<keyword evidence="5" id="KW-1185">Reference proteome</keyword>
<dbReference type="NCBIfam" id="NF002959">
    <property type="entry name" value="PRK03624.1"/>
    <property type="match status" value="1"/>
</dbReference>
<dbReference type="GO" id="GO:0016747">
    <property type="term" value="F:acyltransferase activity, transferring groups other than amino-acyl groups"/>
    <property type="evidence" value="ECO:0007669"/>
    <property type="project" value="InterPro"/>
</dbReference>
<dbReference type="SUPFAM" id="SSF55729">
    <property type="entry name" value="Acyl-CoA N-acyltransferases (Nat)"/>
    <property type="match status" value="1"/>
</dbReference>
<dbReference type="InterPro" id="IPR050832">
    <property type="entry name" value="Bact_Acetyltransf"/>
</dbReference>